<dbReference type="Pfam" id="PF04083">
    <property type="entry name" value="Abhydro_lipase"/>
    <property type="match status" value="1"/>
</dbReference>
<dbReference type="InterPro" id="IPR006693">
    <property type="entry name" value="AB_hydrolase_lipase"/>
</dbReference>
<keyword evidence="2" id="KW-0732">Signal</keyword>
<comment type="similarity">
    <text evidence="1">Belongs to the AB hydrolase superfamily. Lipase family.</text>
</comment>
<dbReference type="GO" id="GO:0016042">
    <property type="term" value="P:lipid catabolic process"/>
    <property type="evidence" value="ECO:0007669"/>
    <property type="project" value="UniProtKB-KW"/>
</dbReference>
<dbReference type="Gene3D" id="3.40.50.1820">
    <property type="entry name" value="alpha/beta hydrolase"/>
    <property type="match status" value="1"/>
</dbReference>
<evidence type="ECO:0000256" key="3">
    <source>
        <dbReference type="ARBA" id="ARBA00022801"/>
    </source>
</evidence>
<evidence type="ECO:0000256" key="6">
    <source>
        <dbReference type="ARBA" id="ARBA00023180"/>
    </source>
</evidence>
<feature type="domain" description="Partial AB-hydrolase lipase" evidence="8">
    <location>
        <begin position="250"/>
        <end position="313"/>
    </location>
</feature>
<comment type="caution">
    <text evidence="9">The sequence shown here is derived from an EMBL/GenBank/DDBJ whole genome shotgun (WGS) entry which is preliminary data.</text>
</comment>
<keyword evidence="10" id="KW-1185">Reference proteome</keyword>
<keyword evidence="3 9" id="KW-0378">Hydrolase</keyword>
<evidence type="ECO:0000313" key="9">
    <source>
        <dbReference type="EMBL" id="ORY31151.1"/>
    </source>
</evidence>
<keyword evidence="5" id="KW-0443">Lipid metabolism</keyword>
<dbReference type="EMBL" id="MCGO01000079">
    <property type="protein sequence ID" value="ORY31151.1"/>
    <property type="molecule type" value="Genomic_DNA"/>
</dbReference>
<dbReference type="SUPFAM" id="SSF53474">
    <property type="entry name" value="alpha/beta-Hydrolases"/>
    <property type="match status" value="1"/>
</dbReference>
<gene>
    <name evidence="9" type="ORF">BCR33DRAFT_703285</name>
</gene>
<dbReference type="Proteomes" id="UP000193642">
    <property type="component" value="Unassembled WGS sequence"/>
</dbReference>
<evidence type="ECO:0000259" key="8">
    <source>
        <dbReference type="Pfam" id="PF04083"/>
    </source>
</evidence>
<evidence type="ECO:0000256" key="7">
    <source>
        <dbReference type="SAM" id="MobiDB-lite"/>
    </source>
</evidence>
<dbReference type="STRING" id="329046.A0A1Y2B8H5"/>
<keyword evidence="4" id="KW-0442">Lipid degradation</keyword>
<feature type="region of interest" description="Disordered" evidence="7">
    <location>
        <begin position="1"/>
        <end position="54"/>
    </location>
</feature>
<evidence type="ECO:0000256" key="1">
    <source>
        <dbReference type="ARBA" id="ARBA00010701"/>
    </source>
</evidence>
<dbReference type="FunFam" id="3.40.50.1820:FF:000057">
    <property type="entry name" value="Lipase"/>
    <property type="match status" value="1"/>
</dbReference>
<dbReference type="AlphaFoldDB" id="A0A1Y2B8H5"/>
<keyword evidence="6" id="KW-0325">Glycoprotein</keyword>
<proteinExistence type="inferred from homology"/>
<dbReference type="GO" id="GO:0016787">
    <property type="term" value="F:hydrolase activity"/>
    <property type="evidence" value="ECO:0007669"/>
    <property type="project" value="UniProtKB-KW"/>
</dbReference>
<dbReference type="InterPro" id="IPR029058">
    <property type="entry name" value="AB_hydrolase_fold"/>
</dbReference>
<evidence type="ECO:0000256" key="5">
    <source>
        <dbReference type="ARBA" id="ARBA00023098"/>
    </source>
</evidence>
<dbReference type="OrthoDB" id="9974421at2759"/>
<organism evidence="9 10">
    <name type="scientific">Rhizoclosmatium globosum</name>
    <dbReference type="NCBI Taxonomy" id="329046"/>
    <lineage>
        <taxon>Eukaryota</taxon>
        <taxon>Fungi</taxon>
        <taxon>Fungi incertae sedis</taxon>
        <taxon>Chytridiomycota</taxon>
        <taxon>Chytridiomycota incertae sedis</taxon>
        <taxon>Chytridiomycetes</taxon>
        <taxon>Chytridiales</taxon>
        <taxon>Chytriomycetaceae</taxon>
        <taxon>Rhizoclosmatium</taxon>
    </lineage>
</organism>
<sequence>MAMPIKESPPSSATYLDRRPRPVSEGRSPVRPKVVKQTPHRTYHHNERSVRPLKPGNWPVPNKFILPFSQIYCHILSTSIMVVMVMVSYIQDISTVIERRFPTFYNLFPQPPERKSPKPPTTSITAEQNRILAHSHVQKFHADLKDPRTAIRRNSRSSSANLTGLKVVTEPVSMEQHEDVLVVDDDRTPLVSSKLDEPPPSFLKRIASYTGKKALGLRLPGRRSVLTSSPTRSNSTGSVVQDYRTPNQNVRYYIEKEGFRCETYHVTTRDGFILQLERILPGPGMDHSIPQSQKPPVILMHGLFQSAGVWVTSRRTSFAFYLADNNYDVWLANNRTCCQEAEKQHVFLKGNESEFWDWSLDELALYDVPAVVEGVKRFTGWEKVAYVGHSQGNAQMFLALKLDPSLNEKLSCFIALAPAVYIGPLLNAFPVNSLINLSSKTHRSVFGVNQFLPIMTIVQKIVPAHVMMTLSYHMFHFLFDWSDTNWDVTNKDHYFQFTPRPQSSKSLHHWAQMGRAKVIQPFLSDAELLEGKAVNEFDVGCIKCPLALYYGTKDAIVDARKLHWQCWESSQRGATEGVVDLVAVEEVEGYEHMDCLWGLNAEEKVWRRVIRVFEGVGWE</sequence>
<name>A0A1Y2B8H5_9FUNG</name>
<accession>A0A1Y2B8H5</accession>
<reference evidence="9 10" key="1">
    <citation type="submission" date="2016-07" db="EMBL/GenBank/DDBJ databases">
        <title>Pervasive Adenine N6-methylation of Active Genes in Fungi.</title>
        <authorList>
            <consortium name="DOE Joint Genome Institute"/>
            <person name="Mondo S.J."/>
            <person name="Dannebaum R.O."/>
            <person name="Kuo R.C."/>
            <person name="Labutti K."/>
            <person name="Haridas S."/>
            <person name="Kuo A."/>
            <person name="Salamov A."/>
            <person name="Ahrendt S.R."/>
            <person name="Lipzen A."/>
            <person name="Sullivan W."/>
            <person name="Andreopoulos W.B."/>
            <person name="Clum A."/>
            <person name="Lindquist E."/>
            <person name="Daum C."/>
            <person name="Ramamoorthy G.K."/>
            <person name="Gryganskyi A."/>
            <person name="Culley D."/>
            <person name="Magnuson J.K."/>
            <person name="James T.Y."/>
            <person name="O'Malley M.A."/>
            <person name="Stajich J.E."/>
            <person name="Spatafora J.W."/>
            <person name="Visel A."/>
            <person name="Grigoriev I.V."/>
        </authorList>
    </citation>
    <scope>NUCLEOTIDE SEQUENCE [LARGE SCALE GENOMIC DNA]</scope>
    <source>
        <strain evidence="9 10">JEL800</strain>
    </source>
</reference>
<protein>
    <submittedName>
        <fullName evidence="9">Alpha/beta-hydrolase</fullName>
    </submittedName>
</protein>
<evidence type="ECO:0000256" key="4">
    <source>
        <dbReference type="ARBA" id="ARBA00022963"/>
    </source>
</evidence>
<evidence type="ECO:0000256" key="2">
    <source>
        <dbReference type="ARBA" id="ARBA00022729"/>
    </source>
</evidence>
<dbReference type="PANTHER" id="PTHR11005">
    <property type="entry name" value="LYSOSOMAL ACID LIPASE-RELATED"/>
    <property type="match status" value="1"/>
</dbReference>
<evidence type="ECO:0000313" key="10">
    <source>
        <dbReference type="Proteomes" id="UP000193642"/>
    </source>
</evidence>